<dbReference type="SUPFAM" id="SSF46946">
    <property type="entry name" value="S13-like H2TH domain"/>
    <property type="match status" value="2"/>
</dbReference>
<dbReference type="PANTHER" id="PTHR10871">
    <property type="entry name" value="30S RIBOSOMAL PROTEIN S13/40S RIBOSOMAL PROTEIN S18"/>
    <property type="match status" value="1"/>
</dbReference>
<comment type="subunit">
    <text evidence="2">Part of the 30S ribosomal subunit.</text>
</comment>
<feature type="compositionally biased region" description="Polar residues" evidence="7">
    <location>
        <begin position="127"/>
        <end position="139"/>
    </location>
</feature>
<comment type="similarity">
    <text evidence="1">Belongs to the universal ribosomal protein uS13 family.</text>
</comment>
<dbReference type="NCBIfam" id="TIGR03631">
    <property type="entry name" value="uS13_bact"/>
    <property type="match status" value="1"/>
</dbReference>
<reference evidence="9" key="1">
    <citation type="submission" date="2025-08" db="UniProtKB">
        <authorList>
            <consortium name="RefSeq"/>
        </authorList>
    </citation>
    <scope>IDENTIFICATION</scope>
    <source>
        <tissue evidence="9">Young leaves</tissue>
    </source>
</reference>
<dbReference type="GeneID" id="111445150"/>
<dbReference type="GO" id="GO:0015935">
    <property type="term" value="C:small ribosomal subunit"/>
    <property type="evidence" value="ECO:0007669"/>
    <property type="project" value="TreeGrafter"/>
</dbReference>
<dbReference type="FunFam" id="1.10.8.50:FF:000001">
    <property type="entry name" value="30S ribosomal protein S13"/>
    <property type="match status" value="1"/>
</dbReference>
<dbReference type="PANTHER" id="PTHR10871:SF1">
    <property type="entry name" value="SMALL RIBOSOMAL SUBUNIT PROTEIN US13M"/>
    <property type="match status" value="1"/>
</dbReference>
<dbReference type="KEGG" id="cmos:111445150"/>
<evidence type="ECO:0000313" key="8">
    <source>
        <dbReference type="Proteomes" id="UP000504609"/>
    </source>
</evidence>
<dbReference type="InterPro" id="IPR019980">
    <property type="entry name" value="Ribosomal_uS13_bac-type"/>
</dbReference>
<evidence type="ECO:0000256" key="4">
    <source>
        <dbReference type="ARBA" id="ARBA00022884"/>
    </source>
</evidence>
<organism evidence="8 9">
    <name type="scientific">Cucurbita moschata</name>
    <name type="common">Winter crookneck squash</name>
    <name type="synonym">Cucurbita pepo var. moschata</name>
    <dbReference type="NCBI Taxonomy" id="3662"/>
    <lineage>
        <taxon>Eukaryota</taxon>
        <taxon>Viridiplantae</taxon>
        <taxon>Streptophyta</taxon>
        <taxon>Embryophyta</taxon>
        <taxon>Tracheophyta</taxon>
        <taxon>Spermatophyta</taxon>
        <taxon>Magnoliopsida</taxon>
        <taxon>eudicotyledons</taxon>
        <taxon>Gunneridae</taxon>
        <taxon>Pentapetalae</taxon>
        <taxon>rosids</taxon>
        <taxon>fabids</taxon>
        <taxon>Cucurbitales</taxon>
        <taxon>Cucurbitaceae</taxon>
        <taxon>Cucurbiteae</taxon>
        <taxon>Cucurbita</taxon>
    </lineage>
</organism>
<dbReference type="InterPro" id="IPR027437">
    <property type="entry name" value="Rbsml_uS13_C"/>
</dbReference>
<accession>A0A6J1FGA3</accession>
<dbReference type="Gene3D" id="1.10.8.50">
    <property type="match status" value="2"/>
</dbReference>
<protein>
    <submittedName>
        <fullName evidence="9">30S ribosomal protein S13, chloroplastic-like</fullName>
    </submittedName>
</protein>
<dbReference type="PROSITE" id="PS50159">
    <property type="entry name" value="RIBOSOMAL_S13_2"/>
    <property type="match status" value="2"/>
</dbReference>
<name>A0A6J1FGA3_CUCMO</name>
<dbReference type="PROSITE" id="PS00646">
    <property type="entry name" value="RIBOSOMAL_S13_1"/>
    <property type="match status" value="2"/>
</dbReference>
<dbReference type="GO" id="GO:0006412">
    <property type="term" value="P:translation"/>
    <property type="evidence" value="ECO:0007669"/>
    <property type="project" value="InterPro"/>
</dbReference>
<dbReference type="RefSeq" id="XP_022939154.1">
    <property type="nucleotide sequence ID" value="XM_023083386.1"/>
</dbReference>
<keyword evidence="3" id="KW-0699">rRNA-binding</keyword>
<dbReference type="AlphaFoldDB" id="A0A6J1FGA3"/>
<dbReference type="Gene3D" id="4.10.910.10">
    <property type="entry name" value="30s ribosomal protein s13, domain 2"/>
    <property type="match status" value="2"/>
</dbReference>
<dbReference type="GO" id="GO:0003735">
    <property type="term" value="F:structural constituent of ribosome"/>
    <property type="evidence" value="ECO:0007669"/>
    <property type="project" value="InterPro"/>
</dbReference>
<evidence type="ECO:0000313" key="9">
    <source>
        <dbReference type="RefSeq" id="XP_022939154.1"/>
    </source>
</evidence>
<dbReference type="InterPro" id="IPR018269">
    <property type="entry name" value="Ribosomal_uS13_CS"/>
</dbReference>
<evidence type="ECO:0000256" key="5">
    <source>
        <dbReference type="ARBA" id="ARBA00022980"/>
    </source>
</evidence>
<evidence type="ECO:0000256" key="2">
    <source>
        <dbReference type="ARBA" id="ARBA00011458"/>
    </source>
</evidence>
<keyword evidence="5" id="KW-0689">Ribosomal protein</keyword>
<evidence type="ECO:0000256" key="3">
    <source>
        <dbReference type="ARBA" id="ARBA00022730"/>
    </source>
</evidence>
<keyword evidence="4" id="KW-0694">RNA-binding</keyword>
<gene>
    <name evidence="9" type="primary">LOC111445150</name>
</gene>
<evidence type="ECO:0000256" key="1">
    <source>
        <dbReference type="ARBA" id="ARBA00008080"/>
    </source>
</evidence>
<dbReference type="InterPro" id="IPR010979">
    <property type="entry name" value="Ribosomal_uS13-like_H2TH"/>
</dbReference>
<dbReference type="GO" id="GO:0019843">
    <property type="term" value="F:rRNA binding"/>
    <property type="evidence" value="ECO:0007669"/>
    <property type="project" value="UniProtKB-KW"/>
</dbReference>
<proteinExistence type="inferred from homology"/>
<dbReference type="Pfam" id="PF00416">
    <property type="entry name" value="Ribosomal_S13"/>
    <property type="match status" value="2"/>
</dbReference>
<sequence>MFGVRRSLGVVSNDLLHRFRSLSIASIHIKAGLEIPDNKPLKYALQYINGIGRSRAPQVLAELHLENKLAKDLTKREIVVLADEISKYMVGHELNKCVKKDIDRLQAIQCHRGIRHGEGLPCRGQRTKTNARTMKSKQIGSGKKKASRREEIMAHTLALPVAPSLSLICNSRTSNPLSNAISFPISNPRVPGLQIKCVRVGGVEIPNNKRVLYSLQYIHGIGRNNAKKILFDLNVENKITKDLAEEELISIRDEVSKYMIEGDLRRFNALAIRRLKEIQCYRGIRHIQGLPCRGQRTKNNCRTLKGKKVAIAGKKKAPR</sequence>
<feature type="region of interest" description="Disordered" evidence="7">
    <location>
        <begin position="119"/>
        <end position="147"/>
    </location>
</feature>
<dbReference type="GO" id="GO:0005739">
    <property type="term" value="C:mitochondrion"/>
    <property type="evidence" value="ECO:0007669"/>
    <property type="project" value="TreeGrafter"/>
</dbReference>
<keyword evidence="8" id="KW-1185">Reference proteome</keyword>
<evidence type="ECO:0000256" key="6">
    <source>
        <dbReference type="ARBA" id="ARBA00023274"/>
    </source>
</evidence>
<dbReference type="InterPro" id="IPR001892">
    <property type="entry name" value="Ribosomal_uS13"/>
</dbReference>
<dbReference type="HAMAP" id="MF_01315">
    <property type="entry name" value="Ribosomal_uS13"/>
    <property type="match status" value="2"/>
</dbReference>
<dbReference type="Proteomes" id="UP000504609">
    <property type="component" value="Unplaced"/>
</dbReference>
<evidence type="ECO:0000256" key="7">
    <source>
        <dbReference type="SAM" id="MobiDB-lite"/>
    </source>
</evidence>
<keyword evidence="6" id="KW-0687">Ribonucleoprotein</keyword>